<dbReference type="AlphaFoldDB" id="A0A914DSZ0"/>
<dbReference type="InterPro" id="IPR036397">
    <property type="entry name" value="RNaseH_sf"/>
</dbReference>
<keyword evidence="2" id="KW-1185">Reference proteome</keyword>
<reference evidence="3" key="1">
    <citation type="submission" date="2022-11" db="UniProtKB">
        <authorList>
            <consortium name="WormBaseParasite"/>
        </authorList>
    </citation>
    <scope>IDENTIFICATION</scope>
</reference>
<dbReference type="InterPro" id="IPR038717">
    <property type="entry name" value="Tc1-like_DDE_dom"/>
</dbReference>
<evidence type="ECO:0000313" key="3">
    <source>
        <dbReference type="WBParaSite" id="ACRNAN_scaffold3634.g17270.t1"/>
    </source>
</evidence>
<dbReference type="GO" id="GO:0003676">
    <property type="term" value="F:nucleic acid binding"/>
    <property type="evidence" value="ECO:0007669"/>
    <property type="project" value="InterPro"/>
</dbReference>
<accession>A0A914DSZ0</accession>
<name>A0A914DSZ0_9BILA</name>
<evidence type="ECO:0000259" key="1">
    <source>
        <dbReference type="Pfam" id="PF13358"/>
    </source>
</evidence>
<sequence>MYPYARQNMTEWTFQHDNDPKHASKFMKRWLQRKGIEVLKWPSQSPDLNPIEHLWNQVKRRLKGKKFSNKDKLFDAIRSEVQKIPQKRLASLVESMPRRCQAVIKAHGYATKY</sequence>
<dbReference type="Proteomes" id="UP000887540">
    <property type="component" value="Unplaced"/>
</dbReference>
<proteinExistence type="predicted"/>
<evidence type="ECO:0000313" key="2">
    <source>
        <dbReference type="Proteomes" id="UP000887540"/>
    </source>
</evidence>
<dbReference type="WBParaSite" id="ACRNAN_scaffold3634.g17270.t1">
    <property type="protein sequence ID" value="ACRNAN_scaffold3634.g17270.t1"/>
    <property type="gene ID" value="ACRNAN_scaffold3634.g17270"/>
</dbReference>
<protein>
    <submittedName>
        <fullName evidence="3">Tc1-like transposase DDE domain-containing protein</fullName>
    </submittedName>
</protein>
<feature type="domain" description="Tc1-like transposase DDE" evidence="1">
    <location>
        <begin position="12"/>
        <end position="73"/>
    </location>
</feature>
<organism evidence="2 3">
    <name type="scientific">Acrobeloides nanus</name>
    <dbReference type="NCBI Taxonomy" id="290746"/>
    <lineage>
        <taxon>Eukaryota</taxon>
        <taxon>Metazoa</taxon>
        <taxon>Ecdysozoa</taxon>
        <taxon>Nematoda</taxon>
        <taxon>Chromadorea</taxon>
        <taxon>Rhabditida</taxon>
        <taxon>Tylenchina</taxon>
        <taxon>Cephalobomorpha</taxon>
        <taxon>Cephaloboidea</taxon>
        <taxon>Cephalobidae</taxon>
        <taxon>Acrobeloides</taxon>
    </lineage>
</organism>
<dbReference type="Gene3D" id="3.30.420.10">
    <property type="entry name" value="Ribonuclease H-like superfamily/Ribonuclease H"/>
    <property type="match status" value="1"/>
</dbReference>
<dbReference type="Pfam" id="PF13358">
    <property type="entry name" value="DDE_3"/>
    <property type="match status" value="1"/>
</dbReference>